<dbReference type="EMBL" id="GEDC01012027">
    <property type="protein sequence ID" value="JAS25271.1"/>
    <property type="molecule type" value="Transcribed_RNA"/>
</dbReference>
<reference evidence="15" key="1">
    <citation type="submission" date="2015-12" db="EMBL/GenBank/DDBJ databases">
        <title>De novo transcriptome assembly of four potential Pierce s Disease insect vectors from Arizona vineyards.</title>
        <authorList>
            <person name="Tassone E.E."/>
        </authorList>
    </citation>
    <scope>NUCLEOTIDE SEQUENCE</scope>
</reference>
<keyword evidence="5" id="KW-0378">Hydrolase</keyword>
<protein>
    <recommendedName>
        <fullName evidence="10">dipeptidase E</fullName>
        <ecNumber evidence="10">3.4.13.21</ecNumber>
    </recommendedName>
    <alternativeName>
        <fullName evidence="11">Asp-specific dipeptidase</fullName>
    </alternativeName>
</protein>
<dbReference type="NCBIfam" id="NF003642">
    <property type="entry name" value="PRK05282.1"/>
    <property type="match status" value="1"/>
</dbReference>
<dbReference type="Pfam" id="PF03575">
    <property type="entry name" value="Peptidase_S51"/>
    <property type="match status" value="1"/>
</dbReference>
<dbReference type="SUPFAM" id="SSF52317">
    <property type="entry name" value="Class I glutamine amidotransferase-like"/>
    <property type="match status" value="1"/>
</dbReference>
<evidence type="ECO:0000313" key="15">
    <source>
        <dbReference type="EMBL" id="JAS30681.1"/>
    </source>
</evidence>
<keyword evidence="4" id="KW-0645">Protease</keyword>
<evidence type="ECO:0000256" key="1">
    <source>
        <dbReference type="ARBA" id="ARBA00004496"/>
    </source>
</evidence>
<dbReference type="EMBL" id="GEDC01029569">
    <property type="protein sequence ID" value="JAS07729.1"/>
    <property type="molecule type" value="Transcribed_RNA"/>
</dbReference>
<evidence type="ECO:0000313" key="13">
    <source>
        <dbReference type="EMBL" id="JAS25271.1"/>
    </source>
</evidence>
<evidence type="ECO:0000256" key="3">
    <source>
        <dbReference type="ARBA" id="ARBA00022490"/>
    </source>
</evidence>
<comment type="catalytic activity">
    <reaction evidence="8">
        <text>Dipeptidase E catalyzes the hydrolysis of dipeptides Asp-|-Xaa. It does not act on peptides with N-terminal Glu, Asn or Gln, nor does it cleave isoaspartyl peptides.</text>
        <dbReference type="EC" id="3.4.13.21"/>
    </reaction>
</comment>
<name>A0A1B6DYD8_9HEMI</name>
<dbReference type="InterPro" id="IPR029062">
    <property type="entry name" value="Class_I_gatase-like"/>
</dbReference>
<evidence type="ECO:0000313" key="12">
    <source>
        <dbReference type="EMBL" id="JAS07729.1"/>
    </source>
</evidence>
<evidence type="ECO:0000256" key="11">
    <source>
        <dbReference type="ARBA" id="ARBA00075877"/>
    </source>
</evidence>
<dbReference type="EMBL" id="GEDC01011685">
    <property type="protein sequence ID" value="JAS25613.1"/>
    <property type="molecule type" value="Transcribed_RNA"/>
</dbReference>
<dbReference type="InterPro" id="IPR005320">
    <property type="entry name" value="Peptidase_S51"/>
</dbReference>
<dbReference type="Gene3D" id="3.40.50.880">
    <property type="match status" value="1"/>
</dbReference>
<dbReference type="EMBL" id="GEDC01006617">
    <property type="protein sequence ID" value="JAS30681.1"/>
    <property type="molecule type" value="Transcribed_RNA"/>
</dbReference>
<dbReference type="GO" id="GO:0016805">
    <property type="term" value="F:dipeptidase activity"/>
    <property type="evidence" value="ECO:0007669"/>
    <property type="project" value="UniProtKB-KW"/>
</dbReference>
<evidence type="ECO:0000256" key="2">
    <source>
        <dbReference type="ARBA" id="ARBA00006534"/>
    </source>
</evidence>
<evidence type="ECO:0000256" key="8">
    <source>
        <dbReference type="ARBA" id="ARBA00050239"/>
    </source>
</evidence>
<evidence type="ECO:0000256" key="5">
    <source>
        <dbReference type="ARBA" id="ARBA00022801"/>
    </source>
</evidence>
<dbReference type="FunFam" id="3.40.50.880:FF:000007">
    <property type="entry name" value="Peptidase E"/>
    <property type="match status" value="1"/>
</dbReference>
<gene>
    <name evidence="14" type="ORF">g.27475</name>
    <name evidence="12" type="ORF">g.27476</name>
    <name evidence="15" type="ORF">g.27477</name>
    <name evidence="13" type="ORF">g.27478</name>
</gene>
<dbReference type="CDD" id="cd03146">
    <property type="entry name" value="GAT1_Peptidase_E"/>
    <property type="match status" value="1"/>
</dbReference>
<dbReference type="PANTHER" id="PTHR20842:SF0">
    <property type="entry name" value="ALPHA-ASPARTYL DIPEPTIDASE"/>
    <property type="match status" value="1"/>
</dbReference>
<keyword evidence="7" id="KW-0224">Dipeptidase</keyword>
<evidence type="ECO:0000256" key="7">
    <source>
        <dbReference type="ARBA" id="ARBA00022997"/>
    </source>
</evidence>
<evidence type="ECO:0000256" key="9">
    <source>
        <dbReference type="ARBA" id="ARBA00058347"/>
    </source>
</evidence>
<dbReference type="PANTHER" id="PTHR20842">
    <property type="entry name" value="PROTEASE S51 ALPHA-ASPARTYL DIPEPTIDASE"/>
    <property type="match status" value="1"/>
</dbReference>
<proteinExistence type="inferred from homology"/>
<dbReference type="GO" id="GO:0006508">
    <property type="term" value="P:proteolysis"/>
    <property type="evidence" value="ECO:0007669"/>
    <property type="project" value="UniProtKB-KW"/>
</dbReference>
<comment type="similarity">
    <text evidence="2">Belongs to the peptidase S51 family.</text>
</comment>
<keyword evidence="3" id="KW-0963">Cytoplasm</keyword>
<dbReference type="EC" id="3.4.13.21" evidence="10"/>
<organism evidence="15">
    <name type="scientific">Clastoptera arizonana</name>
    <name type="common">Arizona spittle bug</name>
    <dbReference type="NCBI Taxonomy" id="38151"/>
    <lineage>
        <taxon>Eukaryota</taxon>
        <taxon>Metazoa</taxon>
        <taxon>Ecdysozoa</taxon>
        <taxon>Arthropoda</taxon>
        <taxon>Hexapoda</taxon>
        <taxon>Insecta</taxon>
        <taxon>Pterygota</taxon>
        <taxon>Neoptera</taxon>
        <taxon>Paraneoptera</taxon>
        <taxon>Hemiptera</taxon>
        <taxon>Auchenorrhyncha</taxon>
        <taxon>Cercopoidea</taxon>
        <taxon>Clastopteridae</taxon>
        <taxon>Clastoptera</taxon>
    </lineage>
</organism>
<comment type="subcellular location">
    <subcellularLocation>
        <location evidence="1">Cytoplasm</location>
    </subcellularLocation>
</comment>
<evidence type="ECO:0000256" key="6">
    <source>
        <dbReference type="ARBA" id="ARBA00022825"/>
    </source>
</evidence>
<sequence>MAVRKILLLSTSTIHGSEYLQYASSEIKSFLTESNVQTVLFIPYALHNHNAYFEKVKKALLKMGFKTSSIHHACNPLSAVDKAEAIFIGGGNTFRLLKELYDKNLLDIIKKRVLEDCIPYIGSSAGTNLATVNICTTNDMPIVNPPSFSALGFLPFNINPHYIDPDPNSTHMGETREERIVQYHEIPSTPPVLGLREGSLLHIIGNTIILKGNLKARLFVRGRVPKEINPGSDLSFLLSQK</sequence>
<accession>A0A1B6DYD8</accession>
<evidence type="ECO:0000256" key="10">
    <source>
        <dbReference type="ARBA" id="ARBA00066675"/>
    </source>
</evidence>
<keyword evidence="6" id="KW-0720">Serine protease</keyword>
<dbReference type="GO" id="GO:0008236">
    <property type="term" value="F:serine-type peptidase activity"/>
    <property type="evidence" value="ECO:0007669"/>
    <property type="project" value="UniProtKB-KW"/>
</dbReference>
<comment type="function">
    <text evidence="9">Hydrolyzes dipeptides containing N-terminal aspartate residues.</text>
</comment>
<evidence type="ECO:0000313" key="14">
    <source>
        <dbReference type="EMBL" id="JAS25613.1"/>
    </source>
</evidence>
<evidence type="ECO:0000256" key="4">
    <source>
        <dbReference type="ARBA" id="ARBA00022670"/>
    </source>
</evidence>
<dbReference type="AlphaFoldDB" id="A0A1B6DYD8"/>
<dbReference type="GO" id="GO:0005737">
    <property type="term" value="C:cytoplasm"/>
    <property type="evidence" value="ECO:0007669"/>
    <property type="project" value="UniProtKB-SubCell"/>
</dbReference>